<evidence type="ECO:0000256" key="13">
    <source>
        <dbReference type="ARBA" id="ARBA00022801"/>
    </source>
</evidence>
<comment type="caution">
    <text evidence="25">The sequence shown here is derived from an EMBL/GenBank/DDBJ whole genome shotgun (WGS) entry which is preliminary data.</text>
</comment>
<accession>A0AAU9WB33</accession>
<dbReference type="GO" id="GO:0005634">
    <property type="term" value="C:nucleus"/>
    <property type="evidence" value="ECO:0007669"/>
    <property type="project" value="UniProtKB-SubCell"/>
</dbReference>
<keyword evidence="16" id="KW-0496">Mitochondrion</keyword>
<dbReference type="InterPro" id="IPR001279">
    <property type="entry name" value="Metallo-B-lactamas"/>
</dbReference>
<dbReference type="GO" id="GO:0042781">
    <property type="term" value="F:3'-tRNA processing endoribonuclease activity"/>
    <property type="evidence" value="ECO:0007669"/>
    <property type="project" value="UniProtKB-EC"/>
</dbReference>
<evidence type="ECO:0000256" key="15">
    <source>
        <dbReference type="ARBA" id="ARBA00022946"/>
    </source>
</evidence>
<dbReference type="GO" id="GO:0042645">
    <property type="term" value="C:mitochondrial nucleoid"/>
    <property type="evidence" value="ECO:0007669"/>
    <property type="project" value="UniProtKB-ARBA"/>
</dbReference>
<dbReference type="Gene3D" id="3.60.15.10">
    <property type="entry name" value="Ribonuclease Z/Hydroxyacylglutathione hydrolase-like"/>
    <property type="match status" value="3"/>
</dbReference>
<evidence type="ECO:0000313" key="26">
    <source>
        <dbReference type="Proteomes" id="UP001159428"/>
    </source>
</evidence>
<dbReference type="InterPro" id="IPR047151">
    <property type="entry name" value="RNZ2-like"/>
</dbReference>
<dbReference type="InterPro" id="IPR027794">
    <property type="entry name" value="tRNase_Z_dom"/>
</dbReference>
<comment type="subunit">
    <text evidence="23">Homodimer. Interacts with PTCD1.</text>
</comment>
<name>A0AAU9WB33_9CNID</name>
<dbReference type="AlphaFoldDB" id="A0AAU9WB33"/>
<dbReference type="EMBL" id="CALNXJ010000010">
    <property type="protein sequence ID" value="CAH3105743.1"/>
    <property type="molecule type" value="Genomic_DNA"/>
</dbReference>
<keyword evidence="26" id="KW-1185">Reference proteome</keyword>
<evidence type="ECO:0000313" key="25">
    <source>
        <dbReference type="EMBL" id="CAH3105743.1"/>
    </source>
</evidence>
<evidence type="ECO:0000256" key="6">
    <source>
        <dbReference type="ARBA" id="ARBA00012477"/>
    </source>
</evidence>
<evidence type="ECO:0000256" key="22">
    <source>
        <dbReference type="ARBA" id="ARBA00046098"/>
    </source>
</evidence>
<protein>
    <recommendedName>
        <fullName evidence="7">Zinc phosphodiesterase ELAC protein 2</fullName>
        <ecNumber evidence="6">3.1.26.11</ecNumber>
    </recommendedName>
    <alternativeName>
        <fullName evidence="21">ElaC homolog protein 2</fullName>
    </alternativeName>
    <alternativeName>
        <fullName evidence="19">Ribonuclease Z 2</fullName>
    </alternativeName>
    <alternativeName>
        <fullName evidence="20">tRNA 3 endonuclease 2</fullName>
    </alternativeName>
    <alternativeName>
        <fullName evidence="18">tRNase Z 2</fullName>
    </alternativeName>
</protein>
<evidence type="ECO:0000256" key="1">
    <source>
        <dbReference type="ARBA" id="ARBA00000402"/>
    </source>
</evidence>
<dbReference type="PANTHER" id="PTHR12553:SF49">
    <property type="entry name" value="ZINC PHOSPHODIESTERASE ELAC PROTEIN 2"/>
    <property type="match status" value="1"/>
</dbReference>
<organism evidence="25 26">
    <name type="scientific">Pocillopora meandrina</name>
    <dbReference type="NCBI Taxonomy" id="46732"/>
    <lineage>
        <taxon>Eukaryota</taxon>
        <taxon>Metazoa</taxon>
        <taxon>Cnidaria</taxon>
        <taxon>Anthozoa</taxon>
        <taxon>Hexacorallia</taxon>
        <taxon>Scleractinia</taxon>
        <taxon>Astrocoeniina</taxon>
        <taxon>Pocilloporidae</taxon>
        <taxon>Pocillopora</taxon>
    </lineage>
</organism>
<dbReference type="EC" id="3.1.26.11" evidence="6"/>
<comment type="similarity">
    <text evidence="5">Belongs to the RNase Z family.</text>
</comment>
<evidence type="ECO:0000256" key="19">
    <source>
        <dbReference type="ARBA" id="ARBA00030729"/>
    </source>
</evidence>
<dbReference type="PANTHER" id="PTHR12553">
    <property type="entry name" value="ZINC PHOSPHODIESTERASE ELAC PROTEIN 2"/>
    <property type="match status" value="1"/>
</dbReference>
<evidence type="ECO:0000256" key="11">
    <source>
        <dbReference type="ARBA" id="ARBA00022723"/>
    </source>
</evidence>
<evidence type="ECO:0000256" key="5">
    <source>
        <dbReference type="ARBA" id="ARBA00007823"/>
    </source>
</evidence>
<keyword evidence="15" id="KW-0809">Transit peptide</keyword>
<evidence type="ECO:0000259" key="24">
    <source>
        <dbReference type="SMART" id="SM00849"/>
    </source>
</evidence>
<evidence type="ECO:0000256" key="12">
    <source>
        <dbReference type="ARBA" id="ARBA00022759"/>
    </source>
</evidence>
<evidence type="ECO:0000256" key="4">
    <source>
        <dbReference type="ARBA" id="ARBA00004305"/>
    </source>
</evidence>
<keyword evidence="10" id="KW-0540">Nuclease</keyword>
<keyword evidence="14" id="KW-0862">Zinc</keyword>
<comment type="catalytic activity">
    <reaction evidence="1">
        <text>Endonucleolytic cleavage of RNA, removing extra 3' nucleotides from tRNA precursor, generating 3' termini of tRNAs. A 3'-hydroxy group is left at the tRNA terminus and a 5'-phosphoryl group is left at the trailer molecule.</text>
        <dbReference type="EC" id="3.1.26.11"/>
    </reaction>
</comment>
<evidence type="ECO:0000256" key="7">
    <source>
        <dbReference type="ARBA" id="ARBA00013357"/>
    </source>
</evidence>
<dbReference type="Pfam" id="PF13691">
    <property type="entry name" value="Lactamase_B_4"/>
    <property type="match status" value="1"/>
</dbReference>
<evidence type="ECO:0000256" key="2">
    <source>
        <dbReference type="ARBA" id="ARBA00001947"/>
    </source>
</evidence>
<evidence type="ECO:0000256" key="3">
    <source>
        <dbReference type="ARBA" id="ARBA00004123"/>
    </source>
</evidence>
<keyword evidence="17" id="KW-0539">Nucleus</keyword>
<evidence type="ECO:0000256" key="16">
    <source>
        <dbReference type="ARBA" id="ARBA00023128"/>
    </source>
</evidence>
<evidence type="ECO:0000256" key="21">
    <source>
        <dbReference type="ARBA" id="ARBA00032616"/>
    </source>
</evidence>
<dbReference type="Proteomes" id="UP001159428">
    <property type="component" value="Unassembled WGS sequence"/>
</dbReference>
<comment type="function">
    <text evidence="22">Zinc phosphodiesterase, which displays mitochondrial tRNA 3'-processing endonuclease activity. Involved in tRNA maturation, by removing a 3'-trailer from precursor tRNA. Associates with mitochondrial DNA complexes at the nucleoids to initiate RNA processing and ribosome assembly.</text>
</comment>
<comment type="cofactor">
    <cofactor evidence="2">
        <name>Zn(2+)</name>
        <dbReference type="ChEBI" id="CHEBI:29105"/>
    </cofactor>
</comment>
<keyword evidence="8" id="KW-0597">Phosphoprotein</keyword>
<dbReference type="SMART" id="SM00849">
    <property type="entry name" value="Lactamase_B"/>
    <property type="match status" value="1"/>
</dbReference>
<dbReference type="SUPFAM" id="SSF56281">
    <property type="entry name" value="Metallo-hydrolase/oxidoreductase"/>
    <property type="match status" value="2"/>
</dbReference>
<dbReference type="GO" id="GO:1990180">
    <property type="term" value="P:mitochondrial tRNA 3'-end processing"/>
    <property type="evidence" value="ECO:0007669"/>
    <property type="project" value="TreeGrafter"/>
</dbReference>
<evidence type="ECO:0000256" key="18">
    <source>
        <dbReference type="ARBA" id="ARBA00030689"/>
    </source>
</evidence>
<dbReference type="Pfam" id="PF12706">
    <property type="entry name" value="Lactamase_B_2"/>
    <property type="match status" value="1"/>
</dbReference>
<reference evidence="25 26" key="1">
    <citation type="submission" date="2022-05" db="EMBL/GenBank/DDBJ databases">
        <authorList>
            <consortium name="Genoscope - CEA"/>
            <person name="William W."/>
        </authorList>
    </citation>
    <scope>NUCLEOTIDE SEQUENCE [LARGE SCALE GENOMIC DNA]</scope>
</reference>
<keyword evidence="12" id="KW-0255">Endonuclease</keyword>
<keyword evidence="9" id="KW-0819">tRNA processing</keyword>
<comment type="subcellular location">
    <subcellularLocation>
        <location evidence="4">Mitochondrion matrix</location>
    </subcellularLocation>
    <subcellularLocation>
        <location evidence="3">Nucleus</location>
    </subcellularLocation>
</comment>
<dbReference type="CDD" id="cd07718">
    <property type="entry name" value="RNaseZ_ELAC1_ELAC2-C-term-like_MBL-fold"/>
    <property type="match status" value="1"/>
</dbReference>
<gene>
    <name evidence="25" type="ORF">PMEA_00001486</name>
</gene>
<sequence length="829" mass="93570">MRVLSILRKFQLQRTCKLMAASLSTSKPTANVYLQVVGTETGDTSPSLYLFAESQRYLFNCGEGTQRLCFEHKLKLSRVNNLFFTRICWEYIGGLPGVAMTVRDFGKSDIRLHGPSTLSHFIHATRFFLHHENLKFDCVGFTGADKDKYEDENLTIWPVLLNETHKTTVSRLSLSKYPADGAWKLADDSSPSSGVDDLPSVKKAKMDSPETLTAVCYICQLSTLPGKLFPKKAIELGVPKGPLFRDFVAGKIVTLEDGRKVHPEQVMGPSQPGSVFLIIECPTVAFIPSLVSNEQLKKYWEGGPNLTPVIIVHLTPMDVFQNEEYKDWMKGFGDKVSHLLINKHVCMAPLVFQSQGTVQCKLHTINPEIFPLLETMDTPEIKQDALPRNCFPGENLLKFYLREGKQQGFDRSEVLQKLDVDTVMKETQALLNEQSLELLCDKGFEKRSTEEKESLSVAGTSRSLPTSSSLVANDLIRSPPTNRLAESWFRNVLRDTLDAVGVPLSATERSGFTLSEITQMKAKKSAWEMQHKDYEVVFLGTGASIPSKYRNVSSTLINMSERDSILLDCGEGTYGQLYRHYGKYVDHVLRRLKCVFISHIHADHHLGLIRILKKRETVDMEGDVLLIIGPAKIGKWLKEYNSFCEDIEYRFVDSRDLTVKGLYEDYWSVTHHLDAKEVLTVPVDHCPQAYGLVLTHIQGWKIVYSGDTRPCLALIKAGTDADLLIHEATLEDELIKEALEKKHSTTTEAIESGMKMGAKFIILNHFSQRYPKIPVFSEQFTRCTGIAFDHMKVHSSNFSKLPQLLEPLKTVFAEEIDGRTKNKQTEDLE</sequence>
<evidence type="ECO:0000256" key="14">
    <source>
        <dbReference type="ARBA" id="ARBA00022833"/>
    </source>
</evidence>
<evidence type="ECO:0000256" key="10">
    <source>
        <dbReference type="ARBA" id="ARBA00022722"/>
    </source>
</evidence>
<dbReference type="FunFam" id="3.60.15.10:FF:000014">
    <property type="entry name" value="Zinc phosphodiesterase ELAC protein 2"/>
    <property type="match status" value="1"/>
</dbReference>
<evidence type="ECO:0000256" key="17">
    <source>
        <dbReference type="ARBA" id="ARBA00023242"/>
    </source>
</evidence>
<evidence type="ECO:0000256" key="9">
    <source>
        <dbReference type="ARBA" id="ARBA00022694"/>
    </source>
</evidence>
<evidence type="ECO:0000256" key="20">
    <source>
        <dbReference type="ARBA" id="ARBA00032104"/>
    </source>
</evidence>
<dbReference type="GO" id="GO:0046872">
    <property type="term" value="F:metal ion binding"/>
    <property type="evidence" value="ECO:0007669"/>
    <property type="project" value="UniProtKB-KW"/>
</dbReference>
<keyword evidence="11" id="KW-0479">Metal-binding</keyword>
<dbReference type="InterPro" id="IPR036866">
    <property type="entry name" value="RibonucZ/Hydroxyglut_hydro"/>
</dbReference>
<evidence type="ECO:0000256" key="8">
    <source>
        <dbReference type="ARBA" id="ARBA00022553"/>
    </source>
</evidence>
<proteinExistence type="inferred from homology"/>
<evidence type="ECO:0000256" key="23">
    <source>
        <dbReference type="ARBA" id="ARBA00047136"/>
    </source>
</evidence>
<keyword evidence="13" id="KW-0378">Hydrolase</keyword>
<feature type="domain" description="Metallo-beta-lactamase" evidence="24">
    <location>
        <begin position="551"/>
        <end position="765"/>
    </location>
</feature>